<dbReference type="SUPFAM" id="SSF56112">
    <property type="entry name" value="Protein kinase-like (PK-like)"/>
    <property type="match status" value="1"/>
</dbReference>
<sequence length="295" mass="32033">MSRRRHWHELPESVRTEIERHTGKVNSVATIPTGASCDVAVTLDTAAGRVFCKGGNADSPSAWLYRNEARVNPWLPEVAPRLLWTVERDGWLLLGFEHVAGRHPDLAPGSPDLPLLAALLSELSGQLTPCPPLAVHPFADRWHSLIAPELVDGDTLLHTDMTPRNFLVPEQGAGSTVRIRLVDWSSPARGAAWIDTAFLLLRLVRAGHTPSAAEAWAVQIPAYASAPEHAVTGFADALVRLWQRKQLAAPAPHHGPLRAAAQRWAAYRGRPKRVGGLATSRDSGVKTIESSAAPR</sequence>
<evidence type="ECO:0000313" key="2">
    <source>
        <dbReference type="EMBL" id="SCE67769.1"/>
    </source>
</evidence>
<keyword evidence="3" id="KW-1185">Reference proteome</keyword>
<organism evidence="2 3">
    <name type="scientific">Micromonospora chokoriensis</name>
    <dbReference type="NCBI Taxonomy" id="356851"/>
    <lineage>
        <taxon>Bacteria</taxon>
        <taxon>Bacillati</taxon>
        <taxon>Actinomycetota</taxon>
        <taxon>Actinomycetes</taxon>
        <taxon>Micromonosporales</taxon>
        <taxon>Micromonosporaceae</taxon>
        <taxon>Micromonospora</taxon>
    </lineage>
</organism>
<feature type="region of interest" description="Disordered" evidence="1">
    <location>
        <begin position="275"/>
        <end position="295"/>
    </location>
</feature>
<accession>A0A1C4U827</accession>
<dbReference type="InterPro" id="IPR011009">
    <property type="entry name" value="Kinase-like_dom_sf"/>
</dbReference>
<gene>
    <name evidence="2" type="ORF">GA0070612_0170</name>
</gene>
<protein>
    <recommendedName>
        <fullName evidence="4">Phosphotransferase enzyme family protein</fullName>
    </recommendedName>
</protein>
<proteinExistence type="predicted"/>
<evidence type="ECO:0000256" key="1">
    <source>
        <dbReference type="SAM" id="MobiDB-lite"/>
    </source>
</evidence>
<dbReference type="EMBL" id="LT607409">
    <property type="protein sequence ID" value="SCE67769.1"/>
    <property type="molecule type" value="Genomic_DNA"/>
</dbReference>
<name>A0A1C4U827_9ACTN</name>
<evidence type="ECO:0008006" key="4">
    <source>
        <dbReference type="Google" id="ProtNLM"/>
    </source>
</evidence>
<reference evidence="3" key="1">
    <citation type="submission" date="2016-06" db="EMBL/GenBank/DDBJ databases">
        <authorList>
            <person name="Varghese N."/>
            <person name="Submissions Spin"/>
        </authorList>
    </citation>
    <scope>NUCLEOTIDE SEQUENCE [LARGE SCALE GENOMIC DNA]</scope>
    <source>
        <strain evidence="3">DSM 45160</strain>
    </source>
</reference>
<dbReference type="RefSeq" id="WP_197699286.1">
    <property type="nucleotide sequence ID" value="NZ_LT607409.1"/>
</dbReference>
<dbReference type="Proteomes" id="UP000198224">
    <property type="component" value="Chromosome I"/>
</dbReference>
<evidence type="ECO:0000313" key="3">
    <source>
        <dbReference type="Proteomes" id="UP000198224"/>
    </source>
</evidence>
<dbReference type="AlphaFoldDB" id="A0A1C4U827"/>